<dbReference type="InterPro" id="IPR001240">
    <property type="entry name" value="PRAI_dom"/>
</dbReference>
<dbReference type="EMBL" id="PDWW01000003">
    <property type="protein sequence ID" value="KAF1726673.1"/>
    <property type="molecule type" value="Genomic_DNA"/>
</dbReference>
<dbReference type="PANTHER" id="PTHR42894">
    <property type="entry name" value="N-(5'-PHOSPHORIBOSYL)ANTHRANILATE ISOMERASE"/>
    <property type="match status" value="1"/>
</dbReference>
<dbReference type="PANTHER" id="PTHR42894:SF1">
    <property type="entry name" value="N-(5'-PHOSPHORIBOSYL)ANTHRANILATE ISOMERASE"/>
    <property type="match status" value="1"/>
</dbReference>
<evidence type="ECO:0000256" key="8">
    <source>
        <dbReference type="ARBA" id="ARBA00023235"/>
    </source>
</evidence>
<dbReference type="InterPro" id="IPR013785">
    <property type="entry name" value="Aldolase_TIM"/>
</dbReference>
<evidence type="ECO:0000256" key="3">
    <source>
        <dbReference type="ARBA" id="ARBA00012572"/>
    </source>
</evidence>
<comment type="pathway">
    <text evidence="2 9">Amino-acid biosynthesis; L-tryptophan biosynthesis; L-tryptophan from chorismate: step 3/5.</text>
</comment>
<organism evidence="11 12">
    <name type="scientific">Pseudoxanthomonas japonensis</name>
    <dbReference type="NCBI Taxonomy" id="69284"/>
    <lineage>
        <taxon>Bacteria</taxon>
        <taxon>Pseudomonadati</taxon>
        <taxon>Pseudomonadota</taxon>
        <taxon>Gammaproteobacteria</taxon>
        <taxon>Lysobacterales</taxon>
        <taxon>Lysobacteraceae</taxon>
        <taxon>Pseudoxanthomonas</taxon>
    </lineage>
</organism>
<keyword evidence="8 9" id="KW-0413">Isomerase</keyword>
<dbReference type="RefSeq" id="WP_162336571.1">
    <property type="nucleotide sequence ID" value="NZ_JBHSRQ010000016.1"/>
</dbReference>
<evidence type="ECO:0000256" key="2">
    <source>
        <dbReference type="ARBA" id="ARBA00004664"/>
    </source>
</evidence>
<dbReference type="SUPFAM" id="SSF51366">
    <property type="entry name" value="Ribulose-phoshate binding barrel"/>
    <property type="match status" value="1"/>
</dbReference>
<comment type="caution">
    <text evidence="11">The sequence shown here is derived from an EMBL/GenBank/DDBJ whole genome shotgun (WGS) entry which is preliminary data.</text>
</comment>
<dbReference type="Gene3D" id="3.20.20.70">
    <property type="entry name" value="Aldolase class I"/>
    <property type="match status" value="1"/>
</dbReference>
<keyword evidence="12" id="KW-1185">Reference proteome</keyword>
<dbReference type="HAMAP" id="MF_00135">
    <property type="entry name" value="PRAI"/>
    <property type="match status" value="1"/>
</dbReference>
<dbReference type="CDD" id="cd00405">
    <property type="entry name" value="PRAI"/>
    <property type="match status" value="1"/>
</dbReference>
<reference evidence="11 12" key="1">
    <citation type="submission" date="2017-10" db="EMBL/GenBank/DDBJ databases">
        <title>Whole genome sequencing of members of genus Pseudoxanthomonas.</title>
        <authorList>
            <person name="Kumar S."/>
            <person name="Bansal K."/>
            <person name="Kaur A."/>
            <person name="Patil P."/>
            <person name="Sharma S."/>
            <person name="Patil P.B."/>
        </authorList>
    </citation>
    <scope>NUCLEOTIDE SEQUENCE [LARGE SCALE GENOMIC DNA]</scope>
    <source>
        <strain evidence="11 12">DSM 17109</strain>
    </source>
</reference>
<comment type="similarity">
    <text evidence="9">Belongs to the TrpF family.</text>
</comment>
<proteinExistence type="inferred from homology"/>
<sequence>MHTRIKFCGLTRAEDVRLAVELGVDYVGLVFAPHSPRRLLLGQARMLRDLVPEEIAVVALVMDNPRSDIEHVVESLQPDLLQFHGSEDDALATSFGRPYWKAIAMGGQDESVFASLSDYPGAHGFLFDGHAAGEQGGSGQRFDWRRMPTSADKPFLLAGGLSPENVGLALRTARPWGVDVSSGIESAPGIKDAEKMRRFVDAVREADARG</sequence>
<dbReference type="InterPro" id="IPR044643">
    <property type="entry name" value="TrpF_fam"/>
</dbReference>
<evidence type="ECO:0000256" key="5">
    <source>
        <dbReference type="ARBA" id="ARBA00022605"/>
    </source>
</evidence>
<gene>
    <name evidence="9" type="primary">trpF</name>
    <name evidence="11" type="ORF">CSC78_03720</name>
</gene>
<protein>
    <recommendedName>
        <fullName evidence="4 9">N-(5'-phosphoribosyl)anthranilate isomerase</fullName>
        <shortName evidence="9">PRAI</shortName>
        <ecNumber evidence="3 9">5.3.1.24</ecNumber>
    </recommendedName>
</protein>
<evidence type="ECO:0000313" key="11">
    <source>
        <dbReference type="EMBL" id="KAF1726673.1"/>
    </source>
</evidence>
<evidence type="ECO:0000256" key="9">
    <source>
        <dbReference type="HAMAP-Rule" id="MF_00135"/>
    </source>
</evidence>
<accession>A0ABQ6ZKF6</accession>
<keyword evidence="6 9" id="KW-0822">Tryptophan biosynthesis</keyword>
<name>A0ABQ6ZKF6_9GAMM</name>
<dbReference type="GO" id="GO:0016853">
    <property type="term" value="F:isomerase activity"/>
    <property type="evidence" value="ECO:0007669"/>
    <property type="project" value="UniProtKB-KW"/>
</dbReference>
<evidence type="ECO:0000256" key="6">
    <source>
        <dbReference type="ARBA" id="ARBA00022822"/>
    </source>
</evidence>
<keyword evidence="5 9" id="KW-0028">Amino-acid biosynthesis</keyword>
<comment type="catalytic activity">
    <reaction evidence="1 9">
        <text>N-(5-phospho-beta-D-ribosyl)anthranilate = 1-(2-carboxyphenylamino)-1-deoxy-D-ribulose 5-phosphate</text>
        <dbReference type="Rhea" id="RHEA:21540"/>
        <dbReference type="ChEBI" id="CHEBI:18277"/>
        <dbReference type="ChEBI" id="CHEBI:58613"/>
        <dbReference type="EC" id="5.3.1.24"/>
    </reaction>
</comment>
<keyword evidence="7 9" id="KW-0057">Aromatic amino acid biosynthesis</keyword>
<evidence type="ECO:0000256" key="4">
    <source>
        <dbReference type="ARBA" id="ARBA00022272"/>
    </source>
</evidence>
<dbReference type="Proteomes" id="UP000781710">
    <property type="component" value="Unassembled WGS sequence"/>
</dbReference>
<dbReference type="EC" id="5.3.1.24" evidence="3 9"/>
<evidence type="ECO:0000313" key="12">
    <source>
        <dbReference type="Proteomes" id="UP000781710"/>
    </source>
</evidence>
<dbReference type="InterPro" id="IPR011060">
    <property type="entry name" value="RibuloseP-bd_barrel"/>
</dbReference>
<evidence type="ECO:0000256" key="1">
    <source>
        <dbReference type="ARBA" id="ARBA00001164"/>
    </source>
</evidence>
<evidence type="ECO:0000256" key="7">
    <source>
        <dbReference type="ARBA" id="ARBA00023141"/>
    </source>
</evidence>
<evidence type="ECO:0000259" key="10">
    <source>
        <dbReference type="Pfam" id="PF00697"/>
    </source>
</evidence>
<dbReference type="Pfam" id="PF00697">
    <property type="entry name" value="PRAI"/>
    <property type="match status" value="1"/>
</dbReference>
<feature type="domain" description="N-(5'phosphoribosyl) anthranilate isomerase (PRAI)" evidence="10">
    <location>
        <begin position="6"/>
        <end position="201"/>
    </location>
</feature>